<keyword evidence="2" id="KW-1185">Reference proteome</keyword>
<feature type="non-terminal residue" evidence="1">
    <location>
        <position position="145"/>
    </location>
</feature>
<evidence type="ECO:0000313" key="1">
    <source>
        <dbReference type="EMBL" id="CAG5072128.1"/>
    </source>
</evidence>
<accession>A0A8J2E4F9</accession>
<dbReference type="Proteomes" id="UP000786811">
    <property type="component" value="Unassembled WGS sequence"/>
</dbReference>
<sequence>MNPSKCETIVFRVPARTVTKTKRVKIENFTICTFNPDTKAPVTIPTKGSLKSIDNSLIQRLSVVISVQVKENAQTGYLQPQDFTVLDRQGVIQDHFNMPVIYHKSRHMSDKKILWSENQNYTELKYSKAIPDLDKNNFYRLDKKF</sequence>
<comment type="caution">
    <text evidence="1">The sequence shown here is derived from an EMBL/GenBank/DDBJ whole genome shotgun (WGS) entry which is preliminary data.</text>
</comment>
<evidence type="ECO:0000313" key="2">
    <source>
        <dbReference type="Proteomes" id="UP000786811"/>
    </source>
</evidence>
<reference evidence="1" key="1">
    <citation type="submission" date="2021-04" db="EMBL/GenBank/DDBJ databases">
        <authorList>
            <person name="Chebbi M.A.C M."/>
        </authorList>
    </citation>
    <scope>NUCLEOTIDE SEQUENCE</scope>
</reference>
<name>A0A8J2E4F9_COTCN</name>
<protein>
    <submittedName>
        <fullName evidence="1">Uncharacterized protein</fullName>
    </submittedName>
</protein>
<organism evidence="1 2">
    <name type="scientific">Cotesia congregata</name>
    <name type="common">Parasitoid wasp</name>
    <name type="synonym">Apanteles congregatus</name>
    <dbReference type="NCBI Taxonomy" id="51543"/>
    <lineage>
        <taxon>Eukaryota</taxon>
        <taxon>Metazoa</taxon>
        <taxon>Ecdysozoa</taxon>
        <taxon>Arthropoda</taxon>
        <taxon>Hexapoda</taxon>
        <taxon>Insecta</taxon>
        <taxon>Pterygota</taxon>
        <taxon>Neoptera</taxon>
        <taxon>Endopterygota</taxon>
        <taxon>Hymenoptera</taxon>
        <taxon>Apocrita</taxon>
        <taxon>Ichneumonoidea</taxon>
        <taxon>Braconidae</taxon>
        <taxon>Microgastrinae</taxon>
        <taxon>Cotesia</taxon>
    </lineage>
</organism>
<dbReference type="AlphaFoldDB" id="A0A8J2E4F9"/>
<proteinExistence type="predicted"/>
<gene>
    <name evidence="1" type="ORF">HICCMSTLAB_LOCUS141</name>
</gene>
<dbReference type="EMBL" id="CAJNRD030000812">
    <property type="protein sequence ID" value="CAG5072128.1"/>
    <property type="molecule type" value="Genomic_DNA"/>
</dbReference>